<keyword evidence="4" id="KW-1185">Reference proteome</keyword>
<dbReference type="Proteomes" id="UP000586918">
    <property type="component" value="Unassembled WGS sequence"/>
</dbReference>
<protein>
    <recommendedName>
        <fullName evidence="2">WxL domain-containing protein</fullName>
    </recommendedName>
</protein>
<dbReference type="AlphaFoldDB" id="A0A848DQA8"/>
<gene>
    <name evidence="3" type="ORF">HF519_26140</name>
</gene>
<evidence type="ECO:0000313" key="4">
    <source>
        <dbReference type="Proteomes" id="UP000586918"/>
    </source>
</evidence>
<organism evidence="3 4">
    <name type="scientific">Pseudonocardia bannensis</name>
    <dbReference type="NCBI Taxonomy" id="630973"/>
    <lineage>
        <taxon>Bacteria</taxon>
        <taxon>Bacillati</taxon>
        <taxon>Actinomycetota</taxon>
        <taxon>Actinomycetes</taxon>
        <taxon>Pseudonocardiales</taxon>
        <taxon>Pseudonocardiaceae</taxon>
        <taxon>Pseudonocardia</taxon>
    </lineage>
</organism>
<evidence type="ECO:0000256" key="1">
    <source>
        <dbReference type="SAM" id="SignalP"/>
    </source>
</evidence>
<dbReference type="RefSeq" id="WP_169415652.1">
    <property type="nucleotide sequence ID" value="NZ_JAAXKZ010000145.1"/>
</dbReference>
<feature type="domain" description="WxL" evidence="2">
    <location>
        <begin position="68"/>
        <end position="167"/>
    </location>
</feature>
<comment type="caution">
    <text evidence="3">The sequence shown here is derived from an EMBL/GenBank/DDBJ whole genome shotgun (WGS) entry which is preliminary data.</text>
</comment>
<dbReference type="InterPro" id="IPR027994">
    <property type="entry name" value="WxL_dom"/>
</dbReference>
<sequence>MRKIMFVTPIIASAALVLLTAGPASAQTDTSFEVAAGTLAVADPASVVLPGVTARVGTQTVSGPLGEVSVTDNRGGTAAWAAQVSSTAFTGPNSTSVPATAVSYSAPAPTSTGTVTLTAAASPDLSVAAAVVSASAVSGANTAAWNPTITITVPGGALAGAYTGTITHSVA</sequence>
<dbReference type="EMBL" id="JAAXKZ010000145">
    <property type="protein sequence ID" value="NMH94982.1"/>
    <property type="molecule type" value="Genomic_DNA"/>
</dbReference>
<keyword evidence="1" id="KW-0732">Signal</keyword>
<evidence type="ECO:0000313" key="3">
    <source>
        <dbReference type="EMBL" id="NMH94982.1"/>
    </source>
</evidence>
<reference evidence="3 4" key="1">
    <citation type="submission" date="2020-04" db="EMBL/GenBank/DDBJ databases">
        <authorList>
            <person name="Klaysubun C."/>
            <person name="Duangmal K."/>
            <person name="Lipun K."/>
        </authorList>
    </citation>
    <scope>NUCLEOTIDE SEQUENCE [LARGE SCALE GENOMIC DNA]</scope>
    <source>
        <strain evidence="3 4">DSM 45300</strain>
    </source>
</reference>
<name>A0A848DQA8_9PSEU</name>
<dbReference type="Pfam" id="PF13731">
    <property type="entry name" value="WxL"/>
    <property type="match status" value="1"/>
</dbReference>
<feature type="chain" id="PRO_5032949065" description="WxL domain-containing protein" evidence="1">
    <location>
        <begin position="27"/>
        <end position="171"/>
    </location>
</feature>
<proteinExistence type="predicted"/>
<evidence type="ECO:0000259" key="2">
    <source>
        <dbReference type="Pfam" id="PF13731"/>
    </source>
</evidence>
<feature type="signal peptide" evidence="1">
    <location>
        <begin position="1"/>
        <end position="26"/>
    </location>
</feature>
<accession>A0A848DQA8</accession>